<dbReference type="Gene3D" id="3.30.750.170">
    <property type="match status" value="1"/>
</dbReference>
<dbReference type="PROSITE" id="PS51257">
    <property type="entry name" value="PROKAR_LIPOPROTEIN"/>
    <property type="match status" value="1"/>
</dbReference>
<dbReference type="InterPro" id="IPR029045">
    <property type="entry name" value="ClpP/crotonase-like_dom_sf"/>
</dbReference>
<dbReference type="GO" id="GO:0030288">
    <property type="term" value="C:outer membrane-bounded periplasmic space"/>
    <property type="evidence" value="ECO:0007669"/>
    <property type="project" value="TreeGrafter"/>
</dbReference>
<evidence type="ECO:0000259" key="1">
    <source>
        <dbReference type="SMART" id="SM00228"/>
    </source>
</evidence>
<proteinExistence type="predicted"/>
<dbReference type="EMBL" id="FMZO01000011">
    <property type="protein sequence ID" value="SDD65398.1"/>
    <property type="molecule type" value="Genomic_DNA"/>
</dbReference>
<dbReference type="Gene3D" id="2.30.42.10">
    <property type="match status" value="1"/>
</dbReference>
<dbReference type="GO" id="GO:0007165">
    <property type="term" value="P:signal transduction"/>
    <property type="evidence" value="ECO:0007669"/>
    <property type="project" value="TreeGrafter"/>
</dbReference>
<dbReference type="GO" id="GO:0008236">
    <property type="term" value="F:serine-type peptidase activity"/>
    <property type="evidence" value="ECO:0007669"/>
    <property type="project" value="InterPro"/>
</dbReference>
<dbReference type="Pfam" id="PF17820">
    <property type="entry name" value="PDZ_6"/>
    <property type="match status" value="1"/>
</dbReference>
<dbReference type="Proteomes" id="UP000198757">
    <property type="component" value="Unassembled WGS sequence"/>
</dbReference>
<dbReference type="Gene3D" id="3.90.226.10">
    <property type="entry name" value="2-enoyl-CoA Hydratase, Chain A, domain 1"/>
    <property type="match status" value="1"/>
</dbReference>
<dbReference type="SUPFAM" id="SSF50156">
    <property type="entry name" value="PDZ domain-like"/>
    <property type="match status" value="1"/>
</dbReference>
<dbReference type="Pfam" id="PF03572">
    <property type="entry name" value="Peptidase_S41"/>
    <property type="match status" value="1"/>
</dbReference>
<dbReference type="GO" id="GO:0004175">
    <property type="term" value="F:endopeptidase activity"/>
    <property type="evidence" value="ECO:0007669"/>
    <property type="project" value="TreeGrafter"/>
</dbReference>
<name>A0A1G6WHX2_NIADE</name>
<dbReference type="AlphaFoldDB" id="A0A1G6WHX2"/>
<dbReference type="RefSeq" id="WP_176954469.1">
    <property type="nucleotide sequence ID" value="NZ_FMZO01000011.1"/>
</dbReference>
<dbReference type="InterPro" id="IPR036034">
    <property type="entry name" value="PDZ_sf"/>
</dbReference>
<dbReference type="InterPro" id="IPR001478">
    <property type="entry name" value="PDZ"/>
</dbReference>
<organism evidence="2 3">
    <name type="scientific">Niabella drilacis (strain DSM 25811 / CCM 8410 / CCUG 62505 / LMG 26954 / E90)</name>
    <dbReference type="NCBI Taxonomy" id="1285928"/>
    <lineage>
        <taxon>Bacteria</taxon>
        <taxon>Pseudomonadati</taxon>
        <taxon>Bacteroidota</taxon>
        <taxon>Chitinophagia</taxon>
        <taxon>Chitinophagales</taxon>
        <taxon>Chitinophagaceae</taxon>
        <taxon>Niabella</taxon>
    </lineage>
</organism>
<dbReference type="GO" id="GO:0006508">
    <property type="term" value="P:proteolysis"/>
    <property type="evidence" value="ECO:0007669"/>
    <property type="project" value="InterPro"/>
</dbReference>
<gene>
    <name evidence="2" type="ORF">SAMN04487894_111135</name>
</gene>
<protein>
    <submittedName>
        <fullName evidence="2">PDZ domain-containing protein</fullName>
    </submittedName>
</protein>
<dbReference type="STRING" id="1285928.SAMN04487894_111135"/>
<feature type="domain" description="PDZ" evidence="1">
    <location>
        <begin position="156"/>
        <end position="243"/>
    </location>
</feature>
<accession>A0A1G6WHX2</accession>
<dbReference type="SMART" id="SM00228">
    <property type="entry name" value="PDZ"/>
    <property type="match status" value="1"/>
</dbReference>
<reference evidence="3" key="1">
    <citation type="submission" date="2016-10" db="EMBL/GenBank/DDBJ databases">
        <authorList>
            <person name="Varghese N."/>
            <person name="Submissions S."/>
        </authorList>
    </citation>
    <scope>NUCLEOTIDE SEQUENCE [LARGE SCALE GENOMIC DNA]</scope>
    <source>
        <strain evidence="3">DSM 25811 / CCM 8410 / LMG 26954 / E90</strain>
    </source>
</reference>
<dbReference type="PANTHER" id="PTHR32060:SF30">
    <property type="entry name" value="CARBOXY-TERMINAL PROCESSING PROTEASE CTPA"/>
    <property type="match status" value="1"/>
</dbReference>
<dbReference type="PANTHER" id="PTHR32060">
    <property type="entry name" value="TAIL-SPECIFIC PROTEASE"/>
    <property type="match status" value="1"/>
</dbReference>
<keyword evidence="3" id="KW-1185">Reference proteome</keyword>
<dbReference type="InterPro" id="IPR005151">
    <property type="entry name" value="Tail-specific_protease"/>
</dbReference>
<sequence length="569" mass="61873">MFLSKPVVSASLCILTLLACCRPKHDVVPPKSTGVSPELLADSLFLYAKQVYYWNNTLPDISGFNPRRLVSADTITGLNDEMFAISRFATNPATGFSYEQKIGYNSSGNPENDNTEAKFSYILKTSDVYGGGGISAAPHNPSMGDNLKMTLDGKDNSLGFVMGFIPVDEAGTLQDPMPYVNKDSLVGLVRYVTKGSPAYNAGLKRGDIISKINGNSWRFETDQSRINNALDASSITVTVYKPGTKTSRDVPVQKALYTMNPVFNDTVLDVEGKKIGYVAFQSFTDLGNAQAALDEAFSKFGNITDMVVDLRYNGGGYVKTAGYLGNLLAPASASGQVFFAEYYNQTMQNKQATLLKNQQAYDGNNRPLGYNYFDVNFSVASNTTLLSKAGPFNNNNAVKNLYFIVSSSTASASELLINGLIPYFNSVYLIGAVFSDNGKKTYGKPVGFFEIRLGNYSVYMANFETKNKNQINGTQTGSYYSGLSTDLQVLDDLRYDFGNPNEACFKWAIRKITGNNNYTPTPALLMSRAAGISSAASLSETPRPVGHGVGNLTRISDMVVTVDQKSTLH</sequence>
<dbReference type="InterPro" id="IPR041489">
    <property type="entry name" value="PDZ_6"/>
</dbReference>
<evidence type="ECO:0000313" key="3">
    <source>
        <dbReference type="Proteomes" id="UP000198757"/>
    </source>
</evidence>
<evidence type="ECO:0000313" key="2">
    <source>
        <dbReference type="EMBL" id="SDD65398.1"/>
    </source>
</evidence>
<dbReference type="SUPFAM" id="SSF52096">
    <property type="entry name" value="ClpP/crotonase"/>
    <property type="match status" value="1"/>
</dbReference>